<evidence type="ECO:0000256" key="2">
    <source>
        <dbReference type="ARBA" id="ARBA00007395"/>
    </source>
</evidence>
<evidence type="ECO:0000256" key="5">
    <source>
        <dbReference type="ARBA" id="ARBA00022617"/>
    </source>
</evidence>
<dbReference type="Gene3D" id="1.10.3820.10">
    <property type="entry name" value="Di-heme elbow motif domain"/>
    <property type="match status" value="1"/>
</dbReference>
<accession>A0A679HPM5</accession>
<evidence type="ECO:0000256" key="4">
    <source>
        <dbReference type="ARBA" id="ARBA00022475"/>
    </source>
</evidence>
<comment type="subcellular location">
    <subcellularLocation>
        <location evidence="1">Cell membrane</location>
    </subcellularLocation>
</comment>
<dbReference type="InterPro" id="IPR036280">
    <property type="entry name" value="Multihaem_cyt_sf"/>
</dbReference>
<name>A0A679HPM5_BACT4</name>
<feature type="domain" description="NapC/NirT cytochrome c N-terminal" evidence="12">
    <location>
        <begin position="14"/>
        <end position="131"/>
    </location>
</feature>
<dbReference type="InterPro" id="IPR005126">
    <property type="entry name" value="NapC/NirT_cyt_c_N"/>
</dbReference>
<dbReference type="Pfam" id="PF03264">
    <property type="entry name" value="Cytochrom_NNT"/>
    <property type="match status" value="1"/>
</dbReference>
<evidence type="ECO:0000256" key="11">
    <source>
        <dbReference type="ARBA" id="ARBA00023136"/>
    </source>
</evidence>
<dbReference type="InterPro" id="IPR038266">
    <property type="entry name" value="NapC/NirT_cytc_sf"/>
</dbReference>
<dbReference type="NCBIfam" id="TIGR03153">
    <property type="entry name" value="cytochr_NrfH"/>
    <property type="match status" value="1"/>
</dbReference>
<comment type="similarity">
    <text evidence="2">Belongs to the NapC/NirT/NrfH family.</text>
</comment>
<proteinExistence type="inferred from homology"/>
<dbReference type="GO" id="GO:0009055">
    <property type="term" value="F:electron transfer activity"/>
    <property type="evidence" value="ECO:0007669"/>
    <property type="project" value="TreeGrafter"/>
</dbReference>
<keyword evidence="5" id="KW-0349">Heme</keyword>
<dbReference type="PANTHER" id="PTHR30333:SF1">
    <property type="entry name" value="CYTOCHROME C-TYPE PROTEIN NAPC"/>
    <property type="match status" value="1"/>
</dbReference>
<evidence type="ECO:0000256" key="1">
    <source>
        <dbReference type="ARBA" id="ARBA00004236"/>
    </source>
</evidence>
<keyword evidence="8" id="KW-0249">Electron transport</keyword>
<dbReference type="GO" id="GO:0009061">
    <property type="term" value="P:anaerobic respiration"/>
    <property type="evidence" value="ECO:0007669"/>
    <property type="project" value="TreeGrafter"/>
</dbReference>
<keyword evidence="10" id="KW-0408">Iron</keyword>
<evidence type="ECO:0000256" key="3">
    <source>
        <dbReference type="ARBA" id="ARBA00022448"/>
    </source>
</evidence>
<dbReference type="SUPFAM" id="SSF48695">
    <property type="entry name" value="Multiheme cytochromes"/>
    <property type="match status" value="1"/>
</dbReference>
<evidence type="ECO:0000256" key="8">
    <source>
        <dbReference type="ARBA" id="ARBA00022982"/>
    </source>
</evidence>
<dbReference type="PANTHER" id="PTHR30333">
    <property type="entry name" value="CYTOCHROME C-TYPE PROTEIN"/>
    <property type="match status" value="1"/>
</dbReference>
<evidence type="ECO:0000256" key="10">
    <source>
        <dbReference type="ARBA" id="ARBA00023004"/>
    </source>
</evidence>
<evidence type="ECO:0000256" key="9">
    <source>
        <dbReference type="ARBA" id="ARBA00022989"/>
    </source>
</evidence>
<dbReference type="GO" id="GO:0022900">
    <property type="term" value="P:electron transport chain"/>
    <property type="evidence" value="ECO:0007669"/>
    <property type="project" value="InterPro"/>
</dbReference>
<protein>
    <submittedName>
        <fullName evidence="13">Cytochrome c nitrite reductase small subunit</fullName>
    </submittedName>
</protein>
<dbReference type="EMBL" id="AP022660">
    <property type="protein sequence ID" value="BCA50832.1"/>
    <property type="molecule type" value="Genomic_DNA"/>
</dbReference>
<dbReference type="InterPro" id="IPR017571">
    <property type="entry name" value="NrfH"/>
</dbReference>
<keyword evidence="6" id="KW-0812">Transmembrane</keyword>
<keyword evidence="11" id="KW-0472">Membrane</keyword>
<sequence>MYMLRAHTYLGDDPAACVNCHIMSPYYATWFHSSHARDATCNDCHVPHENIVKKWTFKGMDGMKHVAAFLTKSEPQVIEAHEASSQVIMNNCIRCHTQLNTELVKTGKIDYMMSMVGEGKACWDCHRDVPHGGKNSLSATPAAIVPLPESPVPEWLRKMVNNKE</sequence>
<dbReference type="Proteomes" id="UP000500882">
    <property type="component" value="Chromosome"/>
</dbReference>
<dbReference type="AlphaFoldDB" id="A0A679HPM5"/>
<gene>
    <name evidence="13" type="ORF">BatF92_27740</name>
</gene>
<evidence type="ECO:0000256" key="7">
    <source>
        <dbReference type="ARBA" id="ARBA00022723"/>
    </source>
</evidence>
<keyword evidence="4" id="KW-1003">Cell membrane</keyword>
<keyword evidence="7" id="KW-0479">Metal-binding</keyword>
<evidence type="ECO:0000256" key="6">
    <source>
        <dbReference type="ARBA" id="ARBA00022692"/>
    </source>
</evidence>
<keyword evidence="9" id="KW-1133">Transmembrane helix</keyword>
<dbReference type="InterPro" id="IPR051174">
    <property type="entry name" value="Cytochrome_c-type_ET"/>
</dbReference>
<evidence type="ECO:0000313" key="14">
    <source>
        <dbReference type="Proteomes" id="UP000500882"/>
    </source>
</evidence>
<evidence type="ECO:0000313" key="13">
    <source>
        <dbReference type="EMBL" id="BCA50832.1"/>
    </source>
</evidence>
<organism evidence="13 14">
    <name type="scientific">Bacteroides thetaiotaomicron</name>
    <dbReference type="NCBI Taxonomy" id="818"/>
    <lineage>
        <taxon>Bacteria</taxon>
        <taxon>Pseudomonadati</taxon>
        <taxon>Bacteroidota</taxon>
        <taxon>Bacteroidia</taxon>
        <taxon>Bacteroidales</taxon>
        <taxon>Bacteroidaceae</taxon>
        <taxon>Bacteroides</taxon>
    </lineage>
</organism>
<dbReference type="GO" id="GO:0005886">
    <property type="term" value="C:plasma membrane"/>
    <property type="evidence" value="ECO:0007669"/>
    <property type="project" value="UniProtKB-SubCell"/>
</dbReference>
<dbReference type="GO" id="GO:0046872">
    <property type="term" value="F:metal ion binding"/>
    <property type="evidence" value="ECO:0007669"/>
    <property type="project" value="UniProtKB-KW"/>
</dbReference>
<reference evidence="13 14" key="1">
    <citation type="submission" date="2020-02" db="EMBL/GenBank/DDBJ databases">
        <title>Whole-genome sequencing and comparative analysis of the genomes of Bacteroides thetaiotaomicron and Escherichia coli isolated from a healthy resident in Vietnam.</title>
        <authorList>
            <person name="Mohsin M."/>
            <person name="Tanaka K."/>
            <person name="Kawahara R."/>
            <person name="Kondo S."/>
            <person name="Noguchi H."/>
            <person name="Motooka D."/>
            <person name="Nakamura S."/>
            <person name="Khong D.T."/>
            <person name="Nguyen T.N."/>
            <person name="Tran H.T."/>
            <person name="Yamamoto Y."/>
        </authorList>
    </citation>
    <scope>NUCLEOTIDE SEQUENCE [LARGE SCALE GENOMIC DNA]</scope>
    <source>
        <strain evidence="13 14">F9-2</strain>
    </source>
</reference>
<evidence type="ECO:0000259" key="12">
    <source>
        <dbReference type="Pfam" id="PF03264"/>
    </source>
</evidence>
<keyword evidence="3" id="KW-0813">Transport</keyword>